<accession>A0A6I4I0Q1</accession>
<organism evidence="1 2">
    <name type="scientific">Mucilaginibacter ginkgonis</name>
    <dbReference type="NCBI Taxonomy" id="2682091"/>
    <lineage>
        <taxon>Bacteria</taxon>
        <taxon>Pseudomonadati</taxon>
        <taxon>Bacteroidota</taxon>
        <taxon>Sphingobacteriia</taxon>
        <taxon>Sphingobacteriales</taxon>
        <taxon>Sphingobacteriaceae</taxon>
        <taxon>Mucilaginibacter</taxon>
    </lineage>
</organism>
<dbReference type="RefSeq" id="WP_157526040.1">
    <property type="nucleotide sequence ID" value="NZ_CP066775.1"/>
</dbReference>
<evidence type="ECO:0000313" key="1">
    <source>
        <dbReference type="EMBL" id="QQL48409.1"/>
    </source>
</evidence>
<dbReference type="EMBL" id="CP066775">
    <property type="protein sequence ID" value="QQL48409.1"/>
    <property type="molecule type" value="Genomic_DNA"/>
</dbReference>
<dbReference type="KEGG" id="mgik:GO620_009400"/>
<reference evidence="1 2" key="1">
    <citation type="submission" date="2020-12" db="EMBL/GenBank/DDBJ databases">
        <title>HMF7856_wgs.fasta genome submission.</title>
        <authorList>
            <person name="Kang H."/>
            <person name="Kim H."/>
            <person name="Joh K."/>
        </authorList>
    </citation>
    <scope>NUCLEOTIDE SEQUENCE [LARGE SCALE GENOMIC DNA]</scope>
    <source>
        <strain evidence="1 2">HMF7856</strain>
    </source>
</reference>
<dbReference type="AlphaFoldDB" id="A0A6I4I0Q1"/>
<keyword evidence="2" id="KW-1185">Reference proteome</keyword>
<name>A0A6I4I0Q1_9SPHI</name>
<evidence type="ECO:0000313" key="2">
    <source>
        <dbReference type="Proteomes" id="UP000429232"/>
    </source>
</evidence>
<protein>
    <submittedName>
        <fullName evidence="1">Uncharacterized protein</fullName>
    </submittedName>
</protein>
<proteinExistence type="predicted"/>
<sequence>MKFKLTPLNFCTAAFLFIAVYVWIYGGATVASSGVYNHLSAAIGWIFLLFAVVVSFLDIIFRNYFKELKNVWWVELSFITLTAIIFLLVK</sequence>
<dbReference type="Proteomes" id="UP000429232">
    <property type="component" value="Chromosome"/>
</dbReference>
<gene>
    <name evidence="1" type="ORF">GO620_009400</name>
</gene>